<organism evidence="6 7">
    <name type="scientific">Hevea brasiliensis</name>
    <name type="common">Para rubber tree</name>
    <name type="synonym">Siphonia brasiliensis</name>
    <dbReference type="NCBI Taxonomy" id="3981"/>
    <lineage>
        <taxon>Eukaryota</taxon>
        <taxon>Viridiplantae</taxon>
        <taxon>Streptophyta</taxon>
        <taxon>Embryophyta</taxon>
        <taxon>Tracheophyta</taxon>
        <taxon>Spermatophyta</taxon>
        <taxon>Magnoliopsida</taxon>
        <taxon>eudicotyledons</taxon>
        <taxon>Gunneridae</taxon>
        <taxon>Pentapetalae</taxon>
        <taxon>rosids</taxon>
        <taxon>fabids</taxon>
        <taxon>Malpighiales</taxon>
        <taxon>Euphorbiaceae</taxon>
        <taxon>Crotonoideae</taxon>
        <taxon>Micrandreae</taxon>
        <taxon>Hevea</taxon>
    </lineage>
</organism>
<dbReference type="InterPro" id="IPR058939">
    <property type="entry name" value="Mtase_EDM2"/>
</dbReference>
<dbReference type="Pfam" id="PF12047">
    <property type="entry name" value="DNMT1-RFD"/>
    <property type="match status" value="1"/>
</dbReference>
<sequence>MASSDDEADVGPQSVSNYYFVDDEDAPTSFSVLPLQWSKSESVNEKKKQQMFLHGSVDNGLQTIHKEVTAWKFDLLNEIPDISVLTKENNWIKLEKPRKSFEEIIRTVLITVHCLHFARRNPEASGKSVWDHLCKVFSLYDVRPSLNDLVDHMALISEAVRRDDWLAKSKFLLAFLEEKPRKRKLLMRLYLFTLDVKATTVSAFIVDNVDDDILEDAVEDESDEVDELFDSVCAICDNGGALLCCEGSCMRSFHPTRLDGEESNCDTLGFTRREVDAIERFLCKNCEYNQHQCFACGELGYSNKSSGAEIASIKRSEKISSGSDLLRKVKTNDAFRKSLKENTKSCSTDVDRSATTTINKTSLGDRLYRVMTKRSEQVKLQKQVLHSSELNKTMTVKTSARKLSNELPSLDAETEKRILALIKEAASSITMDDVKKKHKVPSTHAYSSKTVVDKTITTGKVEGAVEAVRTALRKLEDGCSTEDAKAVCEPEVLNQVFKWKNKLRVYLAPFLYGMRYTSFGRHFTKVEKLKENDFNFEKRDWMTVQPDELPKGVHSWLDKKRTPYDLVWEDDQFLSGKSFYLPGSVDENDKQMEQWNVTAPLLYLWSRPDWSVKHKAIAQKHDHLFMRRGGSNLEKSCHDSKSPDHPVEVHCCNPGTSEVTDDLYMESKEPNHEIALIGGRKECSPHENGDKESQDSHGLERNRSEETSRKTKHIEDKIGRGTGEKLPKNKWKGGKPSGSDTNKEVPHRSPTNVVDGRTSQEGPPSRSLETPMHTKVGENSLPNLESGMPSSHLPYGTAYGGSMSYVHEDVGSKYSMNGMEYSHGIHGFPHANLEEQSTGNMREIAEDIGYRSYVAGLERGSDMRSQVRFYGQDVDYSVQRNYLGGLEPGYGQMGPLSSIPYGHVGAAVESSYRMNMPAMQRYAPRLDELNHTRMNNFGSDPSMLNRNNIIYDSRAPRPGPPGGHVDSMGFAPGPQYPYPHSSAGWLNE</sequence>
<keyword evidence="2" id="KW-0539">Nucleus</keyword>
<name>A0A6A6LU78_HEVBR</name>
<dbReference type="AlphaFoldDB" id="A0A6A6LU78"/>
<feature type="compositionally biased region" description="Polar residues" evidence="3">
    <location>
        <begin position="749"/>
        <end position="762"/>
    </location>
</feature>
<dbReference type="InterPro" id="IPR013083">
    <property type="entry name" value="Znf_RING/FYVE/PHD"/>
</dbReference>
<evidence type="ECO:0000313" key="6">
    <source>
        <dbReference type="EMBL" id="KAF2303808.1"/>
    </source>
</evidence>
<evidence type="ECO:0000259" key="5">
    <source>
        <dbReference type="Pfam" id="PF26055"/>
    </source>
</evidence>
<protein>
    <submittedName>
        <fullName evidence="6">Uncharacterized protein</fullName>
    </submittedName>
</protein>
<dbReference type="InterPro" id="IPR022702">
    <property type="entry name" value="Cytosine_MeTrfase1_RFD"/>
</dbReference>
<dbReference type="Proteomes" id="UP000467840">
    <property type="component" value="Chromosome 16"/>
</dbReference>
<evidence type="ECO:0000259" key="4">
    <source>
        <dbReference type="Pfam" id="PF12047"/>
    </source>
</evidence>
<dbReference type="Pfam" id="PF26055">
    <property type="entry name" value="Mtase_EDM2"/>
    <property type="match status" value="1"/>
</dbReference>
<proteinExistence type="predicted"/>
<feature type="domain" description="RFTS" evidence="4">
    <location>
        <begin position="14"/>
        <end position="137"/>
    </location>
</feature>
<dbReference type="GO" id="GO:0005634">
    <property type="term" value="C:nucleus"/>
    <property type="evidence" value="ECO:0007669"/>
    <property type="project" value="UniProtKB-SubCell"/>
</dbReference>
<dbReference type="PANTHER" id="PTHR46235:SF3">
    <property type="entry name" value="PHD FINGER-CONTAINING PROTEIN DDB_G0268158"/>
    <property type="match status" value="1"/>
</dbReference>
<feature type="compositionally biased region" description="Basic and acidic residues" evidence="3">
    <location>
        <begin position="681"/>
        <end position="727"/>
    </location>
</feature>
<evidence type="ECO:0000256" key="3">
    <source>
        <dbReference type="SAM" id="MobiDB-lite"/>
    </source>
</evidence>
<keyword evidence="7" id="KW-1185">Reference proteome</keyword>
<feature type="region of interest" description="Disordered" evidence="3">
    <location>
        <begin position="681"/>
        <end position="773"/>
    </location>
</feature>
<accession>A0A6A6LU78</accession>
<feature type="domain" description="DM2" evidence="5">
    <location>
        <begin position="557"/>
        <end position="619"/>
    </location>
</feature>
<dbReference type="Gene3D" id="3.30.40.10">
    <property type="entry name" value="Zinc/RING finger domain, C3HC4 (zinc finger)"/>
    <property type="match status" value="1"/>
</dbReference>
<feature type="region of interest" description="Disordered" evidence="3">
    <location>
        <begin position="955"/>
        <end position="988"/>
    </location>
</feature>
<evidence type="ECO:0000256" key="1">
    <source>
        <dbReference type="ARBA" id="ARBA00004123"/>
    </source>
</evidence>
<comment type="subcellular location">
    <subcellularLocation>
        <location evidence="1">Nucleus</location>
    </subcellularLocation>
</comment>
<dbReference type="PANTHER" id="PTHR46235">
    <property type="entry name" value="PHD FINGER-CONTAINING PROTEIN DDB_G0268158"/>
    <property type="match status" value="1"/>
</dbReference>
<dbReference type="EMBL" id="JAAGAX010000009">
    <property type="protein sequence ID" value="KAF2303808.1"/>
    <property type="molecule type" value="Genomic_DNA"/>
</dbReference>
<gene>
    <name evidence="6" type="ORF">GH714_023525</name>
</gene>
<comment type="caution">
    <text evidence="6">The sequence shown here is derived from an EMBL/GenBank/DDBJ whole genome shotgun (WGS) entry which is preliminary data.</text>
</comment>
<evidence type="ECO:0000313" key="7">
    <source>
        <dbReference type="Proteomes" id="UP000467840"/>
    </source>
</evidence>
<reference evidence="6 7" key="1">
    <citation type="journal article" date="2020" name="Mol. Plant">
        <title>The Chromosome-Based Rubber Tree Genome Provides New Insights into Spurge Genome Evolution and Rubber Biosynthesis.</title>
        <authorList>
            <person name="Liu J."/>
            <person name="Shi C."/>
            <person name="Shi C.C."/>
            <person name="Li W."/>
            <person name="Zhang Q.J."/>
            <person name="Zhang Y."/>
            <person name="Li K."/>
            <person name="Lu H.F."/>
            <person name="Shi C."/>
            <person name="Zhu S.T."/>
            <person name="Xiao Z.Y."/>
            <person name="Nan H."/>
            <person name="Yue Y."/>
            <person name="Zhu X.G."/>
            <person name="Wu Y."/>
            <person name="Hong X.N."/>
            <person name="Fan G.Y."/>
            <person name="Tong Y."/>
            <person name="Zhang D."/>
            <person name="Mao C.L."/>
            <person name="Liu Y.L."/>
            <person name="Hao S.J."/>
            <person name="Liu W.Q."/>
            <person name="Lv M.Q."/>
            <person name="Zhang H.B."/>
            <person name="Liu Y."/>
            <person name="Hu-Tang G.R."/>
            <person name="Wang J.P."/>
            <person name="Wang J.H."/>
            <person name="Sun Y.H."/>
            <person name="Ni S.B."/>
            <person name="Chen W.B."/>
            <person name="Zhang X.C."/>
            <person name="Jiao Y.N."/>
            <person name="Eichler E.E."/>
            <person name="Li G.H."/>
            <person name="Liu X."/>
            <person name="Gao L.Z."/>
        </authorList>
    </citation>
    <scope>NUCLEOTIDE SEQUENCE [LARGE SCALE GENOMIC DNA]</scope>
    <source>
        <strain evidence="7">cv. GT1</strain>
        <tissue evidence="6">Leaf</tissue>
    </source>
</reference>
<evidence type="ECO:0000256" key="2">
    <source>
        <dbReference type="ARBA" id="ARBA00023242"/>
    </source>
</evidence>